<accession>I7J0B8</accession>
<evidence type="ECO:0000256" key="1">
    <source>
        <dbReference type="ARBA" id="ARBA00006303"/>
    </source>
</evidence>
<dbReference type="GO" id="GO:0140096">
    <property type="term" value="F:catalytic activity, acting on a protein"/>
    <property type="evidence" value="ECO:0007669"/>
    <property type="project" value="UniProtKB-ARBA"/>
</dbReference>
<dbReference type="STRING" id="1423790.BN53_05905"/>
<feature type="binding site" evidence="7">
    <location>
        <position position="223"/>
    </location>
    <ligand>
        <name>L-aspartate</name>
        <dbReference type="ChEBI" id="CHEBI:29991"/>
    </ligand>
</feature>
<evidence type="ECO:0000256" key="5">
    <source>
        <dbReference type="ARBA" id="ARBA00022917"/>
    </source>
</evidence>
<keyword evidence="6 7" id="KW-0030">Aminoacyl-tRNA synthetase</keyword>
<dbReference type="SUPFAM" id="SSF50249">
    <property type="entry name" value="Nucleic acid-binding proteins"/>
    <property type="match status" value="1"/>
</dbReference>
<dbReference type="InterPro" id="IPR006195">
    <property type="entry name" value="aa-tRNA-synth_II"/>
</dbReference>
<dbReference type="AlphaFoldDB" id="I7J0B8"/>
<dbReference type="CDD" id="cd00777">
    <property type="entry name" value="AspRS_core"/>
    <property type="match status" value="1"/>
</dbReference>
<feature type="binding site" evidence="7">
    <location>
        <begin position="223"/>
        <end position="225"/>
    </location>
    <ligand>
        <name>ATP</name>
        <dbReference type="ChEBI" id="CHEBI:30616"/>
    </ligand>
</feature>
<dbReference type="CDD" id="cd04317">
    <property type="entry name" value="EcAspRS_like_N"/>
    <property type="match status" value="1"/>
</dbReference>
<feature type="binding site" evidence="7">
    <location>
        <position position="451"/>
    </location>
    <ligand>
        <name>L-aspartate</name>
        <dbReference type="ChEBI" id="CHEBI:29991"/>
    </ligand>
</feature>
<gene>
    <name evidence="7" type="primary">aspS</name>
    <name evidence="10" type="ORF">BN53_05905</name>
</gene>
<dbReference type="PANTHER" id="PTHR22594:SF5">
    <property type="entry name" value="ASPARTATE--TRNA LIGASE, MITOCHONDRIAL"/>
    <property type="match status" value="1"/>
</dbReference>
<dbReference type="InterPro" id="IPR029351">
    <property type="entry name" value="GAD_dom"/>
</dbReference>
<dbReference type="SUPFAM" id="SSF55681">
    <property type="entry name" value="Class II aaRS and biotin synthetases"/>
    <property type="match status" value="1"/>
</dbReference>
<dbReference type="GO" id="GO:0004815">
    <property type="term" value="F:aspartate-tRNA ligase activity"/>
    <property type="evidence" value="ECO:0007669"/>
    <property type="project" value="UniProtKB-UniRule"/>
</dbReference>
<dbReference type="InterPro" id="IPR012340">
    <property type="entry name" value="NA-bd_OB-fold"/>
</dbReference>
<dbReference type="InterPro" id="IPR004365">
    <property type="entry name" value="NA-bd_OB_tRNA"/>
</dbReference>
<feature type="region of interest" description="Disordered" evidence="8">
    <location>
        <begin position="595"/>
        <end position="617"/>
    </location>
</feature>
<comment type="function">
    <text evidence="7">Catalyzes the attachment of L-aspartate to tRNA(Asp) in a two-step reaction: L-aspartate is first activated by ATP to form Asp-AMP and then transferred to the acceptor end of tRNA(Asp).</text>
</comment>
<dbReference type="GO" id="GO:0003676">
    <property type="term" value="F:nucleic acid binding"/>
    <property type="evidence" value="ECO:0007669"/>
    <property type="project" value="InterPro"/>
</dbReference>
<reference evidence="10 11" key="1">
    <citation type="submission" date="2012-06" db="EMBL/GenBank/DDBJ databases">
        <title>Draft Genome Sequence of Lactobacillus pasteurii CRBIP 24.76T.</title>
        <authorList>
            <person name="Cousin S."/>
            <person name="Bouchier C."/>
            <person name="Loux V."/>
            <person name="Ma L."/>
            <person name="Creno S."/>
            <person name="Bizet C."/>
            <person name="Clermont D."/>
        </authorList>
    </citation>
    <scope>NUCLEOTIDE SEQUENCE [LARGE SCALE GENOMIC DNA]</scope>
    <source>
        <strain evidence="11">CRBIP 24.76T</strain>
    </source>
</reference>
<comment type="catalytic activity">
    <reaction evidence="7">
        <text>tRNA(Asp) + L-aspartate + ATP = L-aspartyl-tRNA(Asp) + AMP + diphosphate</text>
        <dbReference type="Rhea" id="RHEA:19649"/>
        <dbReference type="Rhea" id="RHEA-COMP:9660"/>
        <dbReference type="Rhea" id="RHEA-COMP:9678"/>
        <dbReference type="ChEBI" id="CHEBI:29991"/>
        <dbReference type="ChEBI" id="CHEBI:30616"/>
        <dbReference type="ChEBI" id="CHEBI:33019"/>
        <dbReference type="ChEBI" id="CHEBI:78442"/>
        <dbReference type="ChEBI" id="CHEBI:78516"/>
        <dbReference type="ChEBI" id="CHEBI:456215"/>
        <dbReference type="EC" id="6.1.1.12"/>
    </reaction>
</comment>
<dbReference type="GO" id="GO:0005737">
    <property type="term" value="C:cytoplasm"/>
    <property type="evidence" value="ECO:0007669"/>
    <property type="project" value="UniProtKB-SubCell"/>
</dbReference>
<dbReference type="InterPro" id="IPR002312">
    <property type="entry name" value="Asp/Asn-tRNA-synth_IIb"/>
</dbReference>
<comment type="similarity">
    <text evidence="1 7">Belongs to the class-II aminoacyl-tRNA synthetase family. Type 1 subfamily.</text>
</comment>
<dbReference type="Gene3D" id="2.40.50.140">
    <property type="entry name" value="Nucleic acid-binding proteins"/>
    <property type="match status" value="1"/>
</dbReference>
<evidence type="ECO:0000256" key="6">
    <source>
        <dbReference type="ARBA" id="ARBA00023146"/>
    </source>
</evidence>
<dbReference type="PANTHER" id="PTHR22594">
    <property type="entry name" value="ASPARTYL/LYSYL-TRNA SYNTHETASE"/>
    <property type="match status" value="1"/>
</dbReference>
<feature type="binding site" evidence="7">
    <location>
        <position position="485"/>
    </location>
    <ligand>
        <name>ATP</name>
        <dbReference type="ChEBI" id="CHEBI:30616"/>
    </ligand>
</feature>
<feature type="binding site" evidence="7">
    <location>
        <position position="177"/>
    </location>
    <ligand>
        <name>L-aspartate</name>
        <dbReference type="ChEBI" id="CHEBI:29991"/>
    </ligand>
</feature>
<comment type="caution">
    <text evidence="10">The sequence shown here is derived from an EMBL/GenBank/DDBJ whole genome shotgun (WGS) entry which is preliminary data.</text>
</comment>
<dbReference type="Gene3D" id="3.30.1360.30">
    <property type="entry name" value="GAD-like domain"/>
    <property type="match status" value="1"/>
</dbReference>
<dbReference type="Pfam" id="PF02938">
    <property type="entry name" value="GAD"/>
    <property type="match status" value="1"/>
</dbReference>
<dbReference type="InterPro" id="IPR004115">
    <property type="entry name" value="GAD-like_sf"/>
</dbReference>
<dbReference type="EMBL" id="CAKD01000023">
    <property type="protein sequence ID" value="CCI85617.1"/>
    <property type="molecule type" value="Genomic_DNA"/>
</dbReference>
<evidence type="ECO:0000256" key="8">
    <source>
        <dbReference type="SAM" id="MobiDB-lite"/>
    </source>
</evidence>
<dbReference type="PROSITE" id="PS50862">
    <property type="entry name" value="AA_TRNA_LIGASE_II"/>
    <property type="match status" value="1"/>
</dbReference>
<comment type="subcellular location">
    <subcellularLocation>
        <location evidence="7">Cytoplasm</location>
    </subcellularLocation>
</comment>
<keyword evidence="3 7" id="KW-0547">Nucleotide-binding</keyword>
<keyword evidence="5 7" id="KW-0648">Protein biosynthesis</keyword>
<keyword evidence="4 7" id="KW-0067">ATP-binding</keyword>
<feature type="region of interest" description="Aspartate" evidence="7">
    <location>
        <begin position="201"/>
        <end position="204"/>
    </location>
</feature>
<dbReference type="GO" id="GO:0005524">
    <property type="term" value="F:ATP binding"/>
    <property type="evidence" value="ECO:0007669"/>
    <property type="project" value="UniProtKB-UniRule"/>
</dbReference>
<evidence type="ECO:0000256" key="2">
    <source>
        <dbReference type="ARBA" id="ARBA00022598"/>
    </source>
</evidence>
<sequence>MEHMDKRTDYCGNITSKYEGQEVTLFGWVQRVRNLGNLIFIDLRDREGLVQVVVNKDSGQELMDVADSLGNEYVVEVKGKVVRRSSINPDMKTGEVEVDAREIVVLNEAQNPPFEIKNDVEISEQTRLKYRYLDLRRPTLQNAIILRSKILRATHEFFDENGFIDIETPILGKSSPEGARDYLVPSRIYPGSFYALPQSPQLFKQLLMGAGFDKYYQLARCFRDEDLRGDRQPEFTQIDMETSFLDEQGVQDYTEGLLKKVMKDVMNIDLPTPIRRMSWQDSMDLYGCDKPDLRYDMHIHDLNEIFKDSDFKVFSGAIADGGHVRAIAVKNGAKEYSRKKIEEKQDYIKRYHAKGLAWVKFEDGEFSGPVSRFLTDANKEALKKEFELEGEELIVFVADKWKVVCDSLNYLRRSFAKETGIIPKNTYEFVWIVDWPLFEYDEGLGRWIAAHHPFTMPDDEGIKLLDTDPHAAHARSYDIVLNGDELGGGSIRIHKRSIQEKMLKALGFSKKRAYEQFGYLMDALDMGFPPHAGLAIGLDRFAMLLAGKDNIRDVLAFPKNASASEPMMHAPAPVAEQQLNDLGIEVEEQYLDSVHETEKRLEKEAQEDADQNATWED</sequence>
<evidence type="ECO:0000256" key="3">
    <source>
        <dbReference type="ARBA" id="ARBA00022741"/>
    </source>
</evidence>
<dbReference type="eggNOG" id="COG0173">
    <property type="taxonomic scope" value="Bacteria"/>
</dbReference>
<evidence type="ECO:0000313" key="10">
    <source>
        <dbReference type="EMBL" id="CCI85617.1"/>
    </source>
</evidence>
<dbReference type="InterPro" id="IPR047089">
    <property type="entry name" value="Asp-tRNA-ligase_1_N"/>
</dbReference>
<dbReference type="Pfam" id="PF00152">
    <property type="entry name" value="tRNA-synt_2"/>
    <property type="match status" value="1"/>
</dbReference>
<dbReference type="GO" id="GO:0016740">
    <property type="term" value="F:transferase activity"/>
    <property type="evidence" value="ECO:0007669"/>
    <property type="project" value="UniProtKB-ARBA"/>
</dbReference>
<keyword evidence="7" id="KW-0963">Cytoplasm</keyword>
<comment type="subunit">
    <text evidence="7">Homodimer.</text>
</comment>
<feature type="compositionally biased region" description="Acidic residues" evidence="8">
    <location>
        <begin position="607"/>
        <end position="617"/>
    </location>
</feature>
<dbReference type="NCBIfam" id="TIGR00459">
    <property type="entry name" value="aspS_bact"/>
    <property type="match status" value="1"/>
</dbReference>
<feature type="binding site" evidence="7">
    <location>
        <begin position="537"/>
        <end position="540"/>
    </location>
    <ligand>
        <name>ATP</name>
        <dbReference type="ChEBI" id="CHEBI:30616"/>
    </ligand>
</feature>
<feature type="domain" description="Aminoacyl-transfer RNA synthetases class-II family profile" evidence="9">
    <location>
        <begin position="146"/>
        <end position="558"/>
    </location>
</feature>
<dbReference type="HAMAP" id="MF_00044">
    <property type="entry name" value="Asp_tRNA_synth_type1"/>
    <property type="match status" value="1"/>
</dbReference>
<dbReference type="PRINTS" id="PR01042">
    <property type="entry name" value="TRNASYNTHASP"/>
</dbReference>
<proteinExistence type="inferred from homology"/>
<dbReference type="Pfam" id="PF01336">
    <property type="entry name" value="tRNA_anti-codon"/>
    <property type="match status" value="1"/>
</dbReference>
<dbReference type="Gene3D" id="3.30.930.10">
    <property type="entry name" value="Bira Bifunctional Protein, Domain 2"/>
    <property type="match status" value="1"/>
</dbReference>
<dbReference type="PATRIC" id="fig|1423790.3.peg.217"/>
<evidence type="ECO:0000256" key="7">
    <source>
        <dbReference type="HAMAP-Rule" id="MF_00044"/>
    </source>
</evidence>
<keyword evidence="11" id="KW-1185">Reference proteome</keyword>
<dbReference type="RefSeq" id="WP_009560169.1">
    <property type="nucleotide sequence ID" value="NZ_AYZN01000001.1"/>
</dbReference>
<dbReference type="SUPFAM" id="SSF55261">
    <property type="entry name" value="GAD domain-like"/>
    <property type="match status" value="1"/>
</dbReference>
<dbReference type="InterPro" id="IPR004364">
    <property type="entry name" value="Aa-tRNA-synt_II"/>
</dbReference>
<dbReference type="InterPro" id="IPR004524">
    <property type="entry name" value="Asp-tRNA-ligase_1"/>
</dbReference>
<dbReference type="InterPro" id="IPR047090">
    <property type="entry name" value="AspRS_core"/>
</dbReference>
<dbReference type="GO" id="GO:0006422">
    <property type="term" value="P:aspartyl-tRNA aminoacylation"/>
    <property type="evidence" value="ECO:0007669"/>
    <property type="project" value="UniProtKB-UniRule"/>
</dbReference>
<dbReference type="InterPro" id="IPR045864">
    <property type="entry name" value="aa-tRNA-synth_II/BPL/LPL"/>
</dbReference>
<feature type="binding site" evidence="7">
    <location>
        <position position="232"/>
    </location>
    <ligand>
        <name>ATP</name>
        <dbReference type="ChEBI" id="CHEBI:30616"/>
    </ligand>
</feature>
<name>I7J0B8_9LACO</name>
<evidence type="ECO:0000313" key="11">
    <source>
        <dbReference type="Proteomes" id="UP000009311"/>
    </source>
</evidence>
<dbReference type="Proteomes" id="UP000009311">
    <property type="component" value="Unassembled WGS sequence"/>
</dbReference>
<keyword evidence="2 7" id="KW-0436">Ligase</keyword>
<evidence type="ECO:0000256" key="4">
    <source>
        <dbReference type="ARBA" id="ARBA00022840"/>
    </source>
</evidence>
<dbReference type="EC" id="6.1.1.12" evidence="7"/>
<feature type="compositionally biased region" description="Basic and acidic residues" evidence="8">
    <location>
        <begin position="595"/>
        <end position="606"/>
    </location>
</feature>
<evidence type="ECO:0000259" key="9">
    <source>
        <dbReference type="PROSITE" id="PS50862"/>
    </source>
</evidence>
<feature type="binding site" evidence="7">
    <location>
        <position position="492"/>
    </location>
    <ligand>
        <name>L-aspartate</name>
        <dbReference type="ChEBI" id="CHEBI:29991"/>
    </ligand>
</feature>
<protein>
    <recommendedName>
        <fullName evidence="7">Aspartate--tRNA ligase</fullName>
        <ecNumber evidence="7">6.1.1.12</ecNumber>
    </recommendedName>
    <alternativeName>
        <fullName evidence="7">Aspartyl-tRNA synthetase</fullName>
        <shortName evidence="7">AspRS</shortName>
    </alternativeName>
</protein>
<dbReference type="NCBIfam" id="NF001750">
    <property type="entry name" value="PRK00476.1"/>
    <property type="match status" value="1"/>
</dbReference>
<organism evidence="10 11">
    <name type="scientific">Lactobacillus pasteurii DSM 23907 = CRBIP 24.76</name>
    <dbReference type="NCBI Taxonomy" id="1423790"/>
    <lineage>
        <taxon>Bacteria</taxon>
        <taxon>Bacillati</taxon>
        <taxon>Bacillota</taxon>
        <taxon>Bacilli</taxon>
        <taxon>Lactobacillales</taxon>
        <taxon>Lactobacillaceae</taxon>
        <taxon>Lactobacillus</taxon>
    </lineage>
</organism>
<comment type="caution">
    <text evidence="7">Lacks conserved residue(s) required for the propagation of feature annotation.</text>
</comment>